<dbReference type="Pfam" id="PF07452">
    <property type="entry name" value="CHRD"/>
    <property type="match status" value="1"/>
</dbReference>
<comment type="caution">
    <text evidence="3">The sequence shown here is derived from an EMBL/GenBank/DDBJ whole genome shotgun (WGS) entry which is preliminary data.</text>
</comment>
<dbReference type="EMBL" id="BJXL01000132">
    <property type="protein sequence ID" value="GEM84802.1"/>
    <property type="molecule type" value="Genomic_DNA"/>
</dbReference>
<dbReference type="RefSeq" id="WP_119342212.1">
    <property type="nucleotide sequence ID" value="NZ_BJXL01000132.1"/>
</dbReference>
<gene>
    <name evidence="3" type="ORF">MHY01S_29680</name>
</gene>
<feature type="chain" id="PRO_5021794489" description="CHRD domain-containing protein" evidence="1">
    <location>
        <begin position="24"/>
        <end position="163"/>
    </location>
</feature>
<reference evidence="3 4" key="1">
    <citation type="submission" date="2019-07" db="EMBL/GenBank/DDBJ databases">
        <title>Whole genome shotgun sequence of Meiothermus hypogaeus NBRC 106114.</title>
        <authorList>
            <person name="Hosoyama A."/>
            <person name="Uohara A."/>
            <person name="Ohji S."/>
            <person name="Ichikawa N."/>
        </authorList>
    </citation>
    <scope>NUCLEOTIDE SEQUENCE [LARGE SCALE GENOMIC DNA]</scope>
    <source>
        <strain evidence="3 4">NBRC 106114</strain>
    </source>
</reference>
<dbReference type="AlphaFoldDB" id="A0A511R799"/>
<organism evidence="3 4">
    <name type="scientific">Meiothermus hypogaeus NBRC 106114</name>
    <dbReference type="NCBI Taxonomy" id="1227553"/>
    <lineage>
        <taxon>Bacteria</taxon>
        <taxon>Thermotogati</taxon>
        <taxon>Deinococcota</taxon>
        <taxon>Deinococci</taxon>
        <taxon>Thermales</taxon>
        <taxon>Thermaceae</taxon>
        <taxon>Meiothermus</taxon>
    </lineage>
</organism>
<protein>
    <recommendedName>
        <fullName evidence="2">CHRD domain-containing protein</fullName>
    </recommendedName>
</protein>
<evidence type="ECO:0000259" key="2">
    <source>
        <dbReference type="SMART" id="SM00754"/>
    </source>
</evidence>
<dbReference type="Proteomes" id="UP000321197">
    <property type="component" value="Unassembled WGS sequence"/>
</dbReference>
<keyword evidence="1" id="KW-0732">Signal</keyword>
<evidence type="ECO:0000313" key="4">
    <source>
        <dbReference type="Proteomes" id="UP000321197"/>
    </source>
</evidence>
<proteinExistence type="predicted"/>
<name>A0A511R799_9DEIN</name>
<feature type="signal peptide" evidence="1">
    <location>
        <begin position="1"/>
        <end position="23"/>
    </location>
</feature>
<dbReference type="InterPro" id="IPR010895">
    <property type="entry name" value="CHRD"/>
</dbReference>
<evidence type="ECO:0000313" key="3">
    <source>
        <dbReference type="EMBL" id="GEM84802.1"/>
    </source>
</evidence>
<evidence type="ECO:0000256" key="1">
    <source>
        <dbReference type="SAM" id="SignalP"/>
    </source>
</evidence>
<dbReference type="OrthoDB" id="571052at2"/>
<feature type="domain" description="CHRD" evidence="2">
    <location>
        <begin position="27"/>
        <end position="163"/>
    </location>
</feature>
<accession>A0A511R799</accession>
<dbReference type="SMART" id="SM00754">
    <property type="entry name" value="CHRD"/>
    <property type="match status" value="1"/>
</dbReference>
<sequence>MKRRSVIRGLGLAGLGLAGMGQAQSTPGHAIVLSGGEIVPTAVDTPALAVVRVETDGRVLHIRGAVANLSGAFRDYTRDPVDDPALNARLTSAIHLHRGPKGQNGPLLQALKAVYGPDGRSATFVDRLELSPEDQARLRQGELYFDIHTALFRAGEIRGQILL</sequence>